<feature type="transmembrane region" description="Helical" evidence="1">
    <location>
        <begin position="13"/>
        <end position="44"/>
    </location>
</feature>
<evidence type="ECO:0000256" key="1">
    <source>
        <dbReference type="SAM" id="Phobius"/>
    </source>
</evidence>
<organism evidence="2 3">
    <name type="scientific">Amycolatopsis rubida</name>
    <dbReference type="NCBI Taxonomy" id="112413"/>
    <lineage>
        <taxon>Bacteria</taxon>
        <taxon>Bacillati</taxon>
        <taxon>Actinomycetota</taxon>
        <taxon>Actinomycetes</taxon>
        <taxon>Pseudonocardiales</taxon>
        <taxon>Pseudonocardiaceae</taxon>
        <taxon>Amycolatopsis</taxon>
    </lineage>
</organism>
<keyword evidence="1" id="KW-0472">Membrane</keyword>
<protein>
    <submittedName>
        <fullName evidence="2">Uncharacterized protein</fullName>
    </submittedName>
</protein>
<keyword evidence="1" id="KW-0812">Transmembrane</keyword>
<keyword evidence="1" id="KW-1133">Transmembrane helix</keyword>
<dbReference type="AlphaFoldDB" id="A0A1I5EF77"/>
<accession>A0A1I5EF77</accession>
<reference evidence="2 3" key="1">
    <citation type="submission" date="2016-10" db="EMBL/GenBank/DDBJ databases">
        <authorList>
            <person name="de Groot N.N."/>
        </authorList>
    </citation>
    <scope>NUCLEOTIDE SEQUENCE [LARGE SCALE GENOMIC DNA]</scope>
    <source>
        <strain evidence="2 3">DSM 44637</strain>
    </source>
</reference>
<dbReference type="STRING" id="112413.SAMN05421854_101617"/>
<dbReference type="EMBL" id="FOWC01000001">
    <property type="protein sequence ID" value="SFO10030.1"/>
    <property type="molecule type" value="Genomic_DNA"/>
</dbReference>
<dbReference type="RefSeq" id="WP_167545193.1">
    <property type="nucleotide sequence ID" value="NZ_FOWC01000001.1"/>
</dbReference>
<gene>
    <name evidence="2" type="ORF">SAMN05421854_101617</name>
</gene>
<sequence length="53" mass="5447">MGPDFLIHGAIPMLVWAMALIALAFAFPAAAGTVLAIVVVGLVVGRSRRATGR</sequence>
<proteinExistence type="predicted"/>
<evidence type="ECO:0000313" key="3">
    <source>
        <dbReference type="Proteomes" id="UP000199137"/>
    </source>
</evidence>
<evidence type="ECO:0000313" key="2">
    <source>
        <dbReference type="EMBL" id="SFO10030.1"/>
    </source>
</evidence>
<name>A0A1I5EF77_9PSEU</name>
<dbReference type="Proteomes" id="UP000199137">
    <property type="component" value="Unassembled WGS sequence"/>
</dbReference>